<feature type="binding site" evidence="9">
    <location>
        <position position="168"/>
    </location>
    <ligand>
        <name>Zn(2+)</name>
        <dbReference type="ChEBI" id="CHEBI:29105"/>
    </ligand>
</feature>
<dbReference type="InterPro" id="IPR046348">
    <property type="entry name" value="SIS_dom_sf"/>
</dbReference>
<evidence type="ECO:0000256" key="7">
    <source>
        <dbReference type="ARBA" id="ARBA00023235"/>
    </source>
</evidence>
<dbReference type="InterPro" id="IPR035461">
    <property type="entry name" value="GmhA/DiaA"/>
</dbReference>
<dbReference type="GO" id="GO:2001061">
    <property type="term" value="P:D-glycero-D-manno-heptose 7-phosphate biosynthetic process"/>
    <property type="evidence" value="ECO:0007669"/>
    <property type="project" value="UniProtKB-UniPathway"/>
</dbReference>
<keyword evidence="5 9" id="KW-0479">Metal-binding</keyword>
<feature type="binding site" evidence="9">
    <location>
        <begin position="48"/>
        <end position="50"/>
    </location>
    <ligand>
        <name>substrate</name>
    </ligand>
</feature>
<proteinExistence type="inferred from homology"/>
<keyword evidence="6 9" id="KW-0862">Zinc</keyword>
<feature type="binding site" evidence="9">
    <location>
        <position position="61"/>
    </location>
    <ligand>
        <name>Zn(2+)</name>
        <dbReference type="ChEBI" id="CHEBI:29105"/>
    </ligand>
</feature>
<dbReference type="PANTHER" id="PTHR30390:SF6">
    <property type="entry name" value="DNAA INITIATOR-ASSOCIATING PROTEIN DIAA"/>
    <property type="match status" value="1"/>
</dbReference>
<comment type="subcellular location">
    <subcellularLocation>
        <location evidence="2 9">Cytoplasm</location>
    </subcellularLocation>
</comment>
<dbReference type="Gene3D" id="3.40.50.10490">
    <property type="entry name" value="Glucose-6-phosphate isomerase like protein, domain 1"/>
    <property type="match status" value="1"/>
</dbReference>
<dbReference type="EMBL" id="LJVA01000009">
    <property type="protein sequence ID" value="KPL10912.1"/>
    <property type="molecule type" value="Genomic_DNA"/>
</dbReference>
<dbReference type="EC" id="5.3.1.28" evidence="9"/>
<dbReference type="InterPro" id="IPR001347">
    <property type="entry name" value="SIS_dom"/>
</dbReference>
<dbReference type="PANTHER" id="PTHR30390">
    <property type="entry name" value="SEDOHEPTULOSE 7-PHOSPHATE ISOMERASE / DNAA INITIATOR-ASSOCIATING FACTOR FOR REPLICATION INITIATION"/>
    <property type="match status" value="1"/>
</dbReference>
<feature type="binding site" evidence="9">
    <location>
        <position position="176"/>
    </location>
    <ligand>
        <name>Zn(2+)</name>
        <dbReference type="ChEBI" id="CHEBI:29105"/>
    </ligand>
</feature>
<keyword evidence="8 9" id="KW-0119">Carbohydrate metabolism</keyword>
<sequence>MEIVRASLRESAKLKEELAASASDVIAAIAVAVVETVRRDGKILLCGNGGSAADAQHIAAELVVRLVRDRRAVAAVALSTNSSVVTAVANDRGWEWVFLRQVEALGKPGDMLFGLSTSGRSENVIRAIAKAKEIGLATVVFTGLGGEELARQADWSIVVPSRDPQRIQEAHVAVGHVICTLVEEEVARWG</sequence>
<evidence type="ECO:0000256" key="1">
    <source>
        <dbReference type="ARBA" id="ARBA00000348"/>
    </source>
</evidence>
<comment type="pathway">
    <text evidence="9">Carbohydrate biosynthesis; D-glycero-D-manno-heptose 7-phosphate biosynthesis; D-glycero-alpha-D-manno-heptose 7-phosphate and D-glycero-beta-D-manno-heptose 7-phosphate from sedoheptulose 7-phosphate: step 1/1.</text>
</comment>
<evidence type="ECO:0000256" key="5">
    <source>
        <dbReference type="ARBA" id="ARBA00022723"/>
    </source>
</evidence>
<dbReference type="UniPathway" id="UPA00041">
    <property type="reaction ID" value="UER00436"/>
</dbReference>
<dbReference type="AlphaFoldDB" id="A0A0S8JN09"/>
<evidence type="ECO:0000259" key="10">
    <source>
        <dbReference type="PROSITE" id="PS51464"/>
    </source>
</evidence>
<dbReference type="PROSITE" id="PS51464">
    <property type="entry name" value="SIS"/>
    <property type="match status" value="1"/>
</dbReference>
<organism evidence="11 12">
    <name type="scientific">candidate division TA06 bacterium SM1_40</name>
    <dbReference type="NCBI Taxonomy" id="1703773"/>
    <lineage>
        <taxon>Bacteria</taxon>
        <taxon>Bacteria division TA06</taxon>
    </lineage>
</organism>
<dbReference type="CDD" id="cd05006">
    <property type="entry name" value="SIS_GmhA"/>
    <property type="match status" value="1"/>
</dbReference>
<dbReference type="InterPro" id="IPR050099">
    <property type="entry name" value="SIS_GmhA/DiaA_subfam"/>
</dbReference>
<evidence type="ECO:0000256" key="6">
    <source>
        <dbReference type="ARBA" id="ARBA00022833"/>
    </source>
</evidence>
<comment type="similarity">
    <text evidence="3 9">Belongs to the SIS family. GmhA subfamily.</text>
</comment>
<dbReference type="InterPro" id="IPR004515">
    <property type="entry name" value="Phosphoheptose_Isoase"/>
</dbReference>
<comment type="caution">
    <text evidence="11">The sequence shown here is derived from an EMBL/GenBank/DDBJ whole genome shotgun (WGS) entry which is preliminary data.</text>
</comment>
<evidence type="ECO:0000313" key="11">
    <source>
        <dbReference type="EMBL" id="KPL10912.1"/>
    </source>
</evidence>
<feature type="domain" description="SIS" evidence="10">
    <location>
        <begin position="33"/>
        <end position="188"/>
    </location>
</feature>
<feature type="binding site" evidence="9">
    <location>
        <begin position="116"/>
        <end position="118"/>
    </location>
    <ligand>
        <name>substrate</name>
    </ligand>
</feature>
<dbReference type="GO" id="GO:0005737">
    <property type="term" value="C:cytoplasm"/>
    <property type="evidence" value="ECO:0007669"/>
    <property type="project" value="UniProtKB-SubCell"/>
</dbReference>
<name>A0A0S8JN09_UNCT6</name>
<keyword evidence="4 9" id="KW-0963">Cytoplasm</keyword>
<accession>A0A0S8JN09</accession>
<comment type="miscellaneous">
    <text evidence="9">The reaction produces a racemic mixture of D-glycero-alpha-D-manno-heptose 7-phosphate and D-glycero-beta-D-manno-heptose 7-phosphate.</text>
</comment>
<feature type="binding site" evidence="9">
    <location>
        <begin position="90"/>
        <end position="91"/>
    </location>
    <ligand>
        <name>substrate</name>
    </ligand>
</feature>
<evidence type="ECO:0000313" key="12">
    <source>
        <dbReference type="Proteomes" id="UP000051035"/>
    </source>
</evidence>
<evidence type="ECO:0000256" key="9">
    <source>
        <dbReference type="HAMAP-Rule" id="MF_00067"/>
    </source>
</evidence>
<reference evidence="11 12" key="1">
    <citation type="journal article" date="2015" name="Microbiome">
        <title>Genomic resolution of linkages in carbon, nitrogen, and sulfur cycling among widespread estuary sediment bacteria.</title>
        <authorList>
            <person name="Baker B.J."/>
            <person name="Lazar C.S."/>
            <person name="Teske A.P."/>
            <person name="Dick G.J."/>
        </authorList>
    </citation>
    <scope>NUCLEOTIDE SEQUENCE [LARGE SCALE GENOMIC DNA]</scope>
    <source>
        <strain evidence="11">SM1_40</strain>
    </source>
</reference>
<comment type="function">
    <text evidence="9">Catalyzes the isomerization of sedoheptulose 7-phosphate in D-glycero-D-manno-heptose 7-phosphate.</text>
</comment>
<gene>
    <name evidence="9" type="primary">gmhA</name>
    <name evidence="11" type="ORF">AMJ71_01500</name>
</gene>
<comment type="cofactor">
    <cofactor evidence="9">
        <name>Zn(2+)</name>
        <dbReference type="ChEBI" id="CHEBI:29105"/>
    </cofactor>
    <text evidence="9">Binds 1 zinc ion per subunit.</text>
</comment>
<evidence type="ECO:0000256" key="4">
    <source>
        <dbReference type="ARBA" id="ARBA00022490"/>
    </source>
</evidence>
<evidence type="ECO:0000256" key="3">
    <source>
        <dbReference type="ARBA" id="ARBA00009894"/>
    </source>
</evidence>
<dbReference type="GO" id="GO:0097367">
    <property type="term" value="F:carbohydrate derivative binding"/>
    <property type="evidence" value="ECO:0007669"/>
    <property type="project" value="InterPro"/>
</dbReference>
<evidence type="ECO:0000256" key="8">
    <source>
        <dbReference type="ARBA" id="ARBA00023277"/>
    </source>
</evidence>
<feature type="binding site" evidence="9">
    <location>
        <position position="168"/>
    </location>
    <ligand>
        <name>substrate</name>
    </ligand>
</feature>
<dbReference type="SUPFAM" id="SSF53697">
    <property type="entry name" value="SIS domain"/>
    <property type="match status" value="1"/>
</dbReference>
<dbReference type="GO" id="GO:0005975">
    <property type="term" value="P:carbohydrate metabolic process"/>
    <property type="evidence" value="ECO:0007669"/>
    <property type="project" value="UniProtKB-UniRule"/>
</dbReference>
<feature type="binding site" evidence="9">
    <location>
        <position position="61"/>
    </location>
    <ligand>
        <name>substrate</name>
    </ligand>
</feature>
<feature type="binding site" evidence="9">
    <location>
        <position position="57"/>
    </location>
    <ligand>
        <name>Zn(2+)</name>
        <dbReference type="ChEBI" id="CHEBI:29105"/>
    </ligand>
</feature>
<dbReference type="GO" id="GO:0008968">
    <property type="term" value="F:D-sedoheptulose 7-phosphate isomerase activity"/>
    <property type="evidence" value="ECO:0007669"/>
    <property type="project" value="UniProtKB-UniRule"/>
</dbReference>
<keyword evidence="7 9" id="KW-0413">Isomerase</keyword>
<dbReference type="Proteomes" id="UP000051035">
    <property type="component" value="Unassembled WGS sequence"/>
</dbReference>
<dbReference type="GO" id="GO:0008270">
    <property type="term" value="F:zinc ion binding"/>
    <property type="evidence" value="ECO:0007669"/>
    <property type="project" value="UniProtKB-UniRule"/>
</dbReference>
<comment type="catalytic activity">
    <reaction evidence="1 9">
        <text>2 D-sedoheptulose 7-phosphate = D-glycero-alpha-D-manno-heptose 7-phosphate + D-glycero-beta-D-manno-heptose 7-phosphate</text>
        <dbReference type="Rhea" id="RHEA:27489"/>
        <dbReference type="ChEBI" id="CHEBI:57483"/>
        <dbReference type="ChEBI" id="CHEBI:60203"/>
        <dbReference type="ChEBI" id="CHEBI:60204"/>
        <dbReference type="EC" id="5.3.1.28"/>
    </reaction>
</comment>
<feature type="binding site" evidence="9">
    <location>
        <position position="121"/>
    </location>
    <ligand>
        <name>substrate</name>
    </ligand>
</feature>
<dbReference type="HAMAP" id="MF_00067">
    <property type="entry name" value="GmhA"/>
    <property type="match status" value="1"/>
</dbReference>
<evidence type="ECO:0000256" key="2">
    <source>
        <dbReference type="ARBA" id="ARBA00004496"/>
    </source>
</evidence>
<dbReference type="Pfam" id="PF13580">
    <property type="entry name" value="SIS_2"/>
    <property type="match status" value="1"/>
</dbReference>
<protein>
    <recommendedName>
        <fullName evidence="9">Phosphoheptose isomerase</fullName>
        <ecNumber evidence="9">5.3.1.28</ecNumber>
    </recommendedName>
    <alternativeName>
        <fullName evidence="9">Sedoheptulose 7-phosphate isomerase</fullName>
    </alternativeName>
</protein>